<keyword evidence="2" id="KW-1185">Reference proteome</keyword>
<accession>A0A067LJ02</accession>
<name>A0A067LJ02_JATCU</name>
<gene>
    <name evidence="1" type="ORF">JCGZ_22044</name>
</gene>
<organism evidence="1 2">
    <name type="scientific">Jatropha curcas</name>
    <name type="common">Barbados nut</name>
    <dbReference type="NCBI Taxonomy" id="180498"/>
    <lineage>
        <taxon>Eukaryota</taxon>
        <taxon>Viridiplantae</taxon>
        <taxon>Streptophyta</taxon>
        <taxon>Embryophyta</taxon>
        <taxon>Tracheophyta</taxon>
        <taxon>Spermatophyta</taxon>
        <taxon>Magnoliopsida</taxon>
        <taxon>eudicotyledons</taxon>
        <taxon>Gunneridae</taxon>
        <taxon>Pentapetalae</taxon>
        <taxon>rosids</taxon>
        <taxon>fabids</taxon>
        <taxon>Malpighiales</taxon>
        <taxon>Euphorbiaceae</taxon>
        <taxon>Crotonoideae</taxon>
        <taxon>Jatropheae</taxon>
        <taxon>Jatropha</taxon>
    </lineage>
</organism>
<evidence type="ECO:0000313" key="2">
    <source>
        <dbReference type="Proteomes" id="UP000027138"/>
    </source>
</evidence>
<protein>
    <submittedName>
        <fullName evidence="1">Uncharacterized protein</fullName>
    </submittedName>
</protein>
<dbReference type="AlphaFoldDB" id="A0A067LJ02"/>
<evidence type="ECO:0000313" key="1">
    <source>
        <dbReference type="EMBL" id="KDP44625.1"/>
    </source>
</evidence>
<dbReference type="Proteomes" id="UP000027138">
    <property type="component" value="Unassembled WGS sequence"/>
</dbReference>
<proteinExistence type="predicted"/>
<dbReference type="EMBL" id="KK914247">
    <property type="protein sequence ID" value="KDP44625.1"/>
    <property type="molecule type" value="Genomic_DNA"/>
</dbReference>
<reference evidence="1 2" key="1">
    <citation type="journal article" date="2014" name="PLoS ONE">
        <title>Global Analysis of Gene Expression Profiles in Physic Nut (Jatropha curcas L.) Seedlings Exposed to Salt Stress.</title>
        <authorList>
            <person name="Zhang L."/>
            <person name="Zhang C."/>
            <person name="Wu P."/>
            <person name="Chen Y."/>
            <person name="Li M."/>
            <person name="Jiang H."/>
            <person name="Wu G."/>
        </authorList>
    </citation>
    <scope>NUCLEOTIDE SEQUENCE [LARGE SCALE GENOMIC DNA]</scope>
    <source>
        <strain evidence="2">cv. GZQX0401</strain>
        <tissue evidence="1">Young leaves</tissue>
    </source>
</reference>
<sequence length="132" mass="15118">MAYLLRMDSITFYPGSRLMRQMEHVQGLQPAGPLFRDILISPRVTVAILGGWSRGDHVVEAEASGGKNIAYEDWWATEHGDREREHKATLTREVDARLRATIEMILDSTRQAVPVDSDDSRNIHPRWHIWLA</sequence>